<accession>A0AAN9L961</accession>
<evidence type="ECO:0000256" key="1">
    <source>
        <dbReference type="SAM" id="MobiDB-lite"/>
    </source>
</evidence>
<feature type="region of interest" description="Disordered" evidence="1">
    <location>
        <begin position="136"/>
        <end position="210"/>
    </location>
</feature>
<dbReference type="SMART" id="SM00271">
    <property type="entry name" value="DnaJ"/>
    <property type="match status" value="1"/>
</dbReference>
<feature type="compositionally biased region" description="Pro residues" evidence="1">
    <location>
        <begin position="140"/>
        <end position="153"/>
    </location>
</feature>
<evidence type="ECO:0000313" key="3">
    <source>
        <dbReference type="EMBL" id="KAK7331755.1"/>
    </source>
</evidence>
<dbReference type="Pfam" id="PF23551">
    <property type="entry name" value="Zn_ribbon_20"/>
    <property type="match status" value="1"/>
</dbReference>
<dbReference type="PROSITE" id="PS50076">
    <property type="entry name" value="DNAJ_2"/>
    <property type="match status" value="1"/>
</dbReference>
<gene>
    <name evidence="3" type="ORF">VNO80_28494</name>
</gene>
<reference evidence="3 4" key="1">
    <citation type="submission" date="2024-01" db="EMBL/GenBank/DDBJ databases">
        <title>The genomes of 5 underutilized Papilionoideae crops provide insights into root nodulation and disease resistanc.</title>
        <authorList>
            <person name="Jiang F."/>
        </authorList>
    </citation>
    <scope>NUCLEOTIDE SEQUENCE [LARGE SCALE GENOMIC DNA]</scope>
    <source>
        <strain evidence="3">JINMINGXINNONG_FW02</strain>
        <tissue evidence="3">Leaves</tissue>
    </source>
</reference>
<feature type="compositionally biased region" description="Basic and acidic residues" evidence="1">
    <location>
        <begin position="370"/>
        <end position="381"/>
    </location>
</feature>
<dbReference type="PANTHER" id="PTHR45496">
    <property type="entry name" value="CHAPERONE DNAJ-DOMAIN SUPERFAMILY PROTEIN"/>
    <property type="match status" value="1"/>
</dbReference>
<feature type="compositionally biased region" description="Basic and acidic residues" evidence="1">
    <location>
        <begin position="182"/>
        <end position="193"/>
    </location>
</feature>
<name>A0AAN9L961_PHACN</name>
<dbReference type="InterPro" id="IPR036869">
    <property type="entry name" value="J_dom_sf"/>
</dbReference>
<dbReference type="PROSITE" id="PS00636">
    <property type="entry name" value="DNAJ_1"/>
    <property type="match status" value="1"/>
</dbReference>
<evidence type="ECO:0000259" key="2">
    <source>
        <dbReference type="PROSITE" id="PS50076"/>
    </source>
</evidence>
<dbReference type="InterPro" id="IPR056988">
    <property type="entry name" value="Zn_ribbon_pln"/>
</dbReference>
<dbReference type="Pfam" id="PF00226">
    <property type="entry name" value="DnaJ"/>
    <property type="match status" value="1"/>
</dbReference>
<feature type="region of interest" description="Disordered" evidence="1">
    <location>
        <begin position="327"/>
        <end position="399"/>
    </location>
</feature>
<dbReference type="InterPro" id="IPR053052">
    <property type="entry name" value="Imprinting_Balance_Reg"/>
</dbReference>
<dbReference type="AlphaFoldDB" id="A0AAN9L961"/>
<proteinExistence type="predicted"/>
<dbReference type="SUPFAM" id="SSF46565">
    <property type="entry name" value="Chaperone J-domain"/>
    <property type="match status" value="1"/>
</dbReference>
<comment type="caution">
    <text evidence="3">The sequence shown here is derived from an EMBL/GenBank/DDBJ whole genome shotgun (WGS) entry which is preliminary data.</text>
</comment>
<feature type="domain" description="J" evidence="2">
    <location>
        <begin position="70"/>
        <end position="135"/>
    </location>
</feature>
<organism evidence="3 4">
    <name type="scientific">Phaseolus coccineus</name>
    <name type="common">Scarlet runner bean</name>
    <name type="synonym">Phaseolus multiflorus</name>
    <dbReference type="NCBI Taxonomy" id="3886"/>
    <lineage>
        <taxon>Eukaryota</taxon>
        <taxon>Viridiplantae</taxon>
        <taxon>Streptophyta</taxon>
        <taxon>Embryophyta</taxon>
        <taxon>Tracheophyta</taxon>
        <taxon>Spermatophyta</taxon>
        <taxon>Magnoliopsida</taxon>
        <taxon>eudicotyledons</taxon>
        <taxon>Gunneridae</taxon>
        <taxon>Pentapetalae</taxon>
        <taxon>rosids</taxon>
        <taxon>fabids</taxon>
        <taxon>Fabales</taxon>
        <taxon>Fabaceae</taxon>
        <taxon>Papilionoideae</taxon>
        <taxon>50 kb inversion clade</taxon>
        <taxon>NPAAA clade</taxon>
        <taxon>indigoferoid/millettioid clade</taxon>
        <taxon>Phaseoleae</taxon>
        <taxon>Phaseolus</taxon>
    </lineage>
</organism>
<feature type="compositionally biased region" description="Polar residues" evidence="1">
    <location>
        <begin position="198"/>
        <end position="210"/>
    </location>
</feature>
<dbReference type="CDD" id="cd06257">
    <property type="entry name" value="DnaJ"/>
    <property type="match status" value="1"/>
</dbReference>
<dbReference type="InterPro" id="IPR018253">
    <property type="entry name" value="DnaJ_domain_CS"/>
</dbReference>
<dbReference type="EMBL" id="JAYMYR010000011">
    <property type="protein sequence ID" value="KAK7331755.1"/>
    <property type="molecule type" value="Genomic_DNA"/>
</dbReference>
<keyword evidence="4" id="KW-1185">Reference proteome</keyword>
<dbReference type="Proteomes" id="UP001374584">
    <property type="component" value="Unassembled WGS sequence"/>
</dbReference>
<dbReference type="Gene3D" id="1.10.287.110">
    <property type="entry name" value="DnaJ domain"/>
    <property type="match status" value="1"/>
</dbReference>
<protein>
    <recommendedName>
        <fullName evidence="2">J domain-containing protein</fullName>
    </recommendedName>
</protein>
<sequence length="499" mass="55153">MEGHGGGTRGEAERWLYTANKVLSARDLHGARSFAIRARESDPRYEPTELLLTVIDTLMAGEARINDHLDCYAILQVLRYTQNIDYIAAQYRRLASQLDPHHNPFAFAAHAFTLVNDAWSVLCNSTKKALYDNQLRLLTQPPPPPPPPPPSLQPPASSVTFFPIQPLQPNLNPTPTPYQVPQREKSPRPRVEVEVPSQEDNASELTRASETGSEGESFWTACPYCYVMYEYPKVYVDCTLRCQSCRRGFHAVVVRSPPNDGFGSFSGWGFFPVGFSGDFRDINGSSSNWNPFSPLIPCAFKGEEMQSRKYKKGPYVFYDDEASAEFAEGSDTTEDDSDDDWHGGKQKGVATVTKKRRRKRGRKRSNGGGDDVRREPIERPRRGIHNHTGGSGNVNGNVKNCEVADSDGVAAVLDSSKKSALGVGGSRKRGERNLGKLDLNVEFSNEVEEPLHGVDEGNENGTGNAEDNIEGIGFFEGLDEFLSSLPILNVVADDKVKGH</sequence>
<feature type="compositionally biased region" description="Basic residues" evidence="1">
    <location>
        <begin position="353"/>
        <end position="365"/>
    </location>
</feature>
<evidence type="ECO:0000313" key="4">
    <source>
        <dbReference type="Proteomes" id="UP001374584"/>
    </source>
</evidence>
<dbReference type="PANTHER" id="PTHR45496:SF19">
    <property type="entry name" value="J DOMAIN-CONTAINING PROTEIN"/>
    <property type="match status" value="1"/>
</dbReference>
<dbReference type="InterPro" id="IPR001623">
    <property type="entry name" value="DnaJ_domain"/>
</dbReference>